<comment type="similarity">
    <text evidence="2 5">Belongs to the flagella basal body rod proteins family.</text>
</comment>
<accession>A0A2N3IL78</accession>
<gene>
    <name evidence="10" type="ORF">AOX56_09505</name>
</gene>
<evidence type="ECO:0000256" key="4">
    <source>
        <dbReference type="ARBA" id="ARBA00023143"/>
    </source>
</evidence>
<dbReference type="EMBL" id="LJZX01000111">
    <property type="protein sequence ID" value="PKQ71081.1"/>
    <property type="molecule type" value="Genomic_DNA"/>
</dbReference>
<evidence type="ECO:0000259" key="7">
    <source>
        <dbReference type="Pfam" id="PF06429"/>
    </source>
</evidence>
<dbReference type="NCBIfam" id="NF004240">
    <property type="entry name" value="PRK05682.1-4"/>
    <property type="match status" value="1"/>
</dbReference>
<feature type="domain" description="Flagellar basal body rod protein N-terminal" evidence="6">
    <location>
        <begin position="3"/>
        <end position="33"/>
    </location>
</feature>
<dbReference type="GO" id="GO:0005829">
    <property type="term" value="C:cytosol"/>
    <property type="evidence" value="ECO:0007669"/>
    <property type="project" value="TreeGrafter"/>
</dbReference>
<sequence length="464" mass="48819">MSFNNALSGVNAAQKDLNVTANNIANVNTMGFKESRAEFADVYANSIFVNARTQVGNGVATGAVAQQFHQGALQFTNNALDLAIQGNGFFVTSDGLTNLDRTYTRAGAFKLNENSYMVNNQGHYLQGYEINADGTPKAVSINATKPIQIPDRAGEPVKTTKIEASFNLPSKATPLVSGAVPDPAAVPPVIGSLSNFDPKDSKTYSSSTSVVIYDSLGEPHTITKYFVKEASDADPTKPADPTAWRMYLYEGGKAIDVDGGVPTQMAATVPAAPLCARVTFGADGKMNTPTTPAIIKTEQLGAAPPVGAGIITNGADPTQTVEISLGTITQYASPFEVNKLSQDGSTVGRLTKVEITPDGIVSATYSNATTIKVAMVAMAKFANSQGLTQVGDTSWRQSLLSGDALPGTPNSGTFGTIKSSSLEQSNVDLTSELVDLITAQRNFQANSRSLEVNSSLQQTILQIR</sequence>
<protein>
    <recommendedName>
        <fullName evidence="3 5">Flagellar hook protein FlgE</fullName>
    </recommendedName>
</protein>
<dbReference type="PANTHER" id="PTHR30435">
    <property type="entry name" value="FLAGELLAR PROTEIN"/>
    <property type="match status" value="1"/>
</dbReference>
<evidence type="ECO:0000256" key="5">
    <source>
        <dbReference type="RuleBase" id="RU362116"/>
    </source>
</evidence>
<keyword evidence="10" id="KW-0282">Flagellum</keyword>
<dbReference type="PROSITE" id="PS00588">
    <property type="entry name" value="FLAGELLA_BB_ROD"/>
    <property type="match status" value="1"/>
</dbReference>
<dbReference type="NCBIfam" id="TIGR03506">
    <property type="entry name" value="FlgEFG_subfam"/>
    <property type="match status" value="1"/>
</dbReference>
<comment type="subcellular location">
    <subcellularLocation>
        <location evidence="1 5">Bacterial flagellum basal body</location>
    </subcellularLocation>
</comment>
<comment type="caution">
    <text evidence="10">The sequence shown here is derived from an EMBL/GenBank/DDBJ whole genome shotgun (WGS) entry which is preliminary data.</text>
</comment>
<dbReference type="AlphaFoldDB" id="A0A2N3IL78"/>
<dbReference type="InterPro" id="IPR001444">
    <property type="entry name" value="Flag_bb_rod_N"/>
</dbReference>
<dbReference type="InterPro" id="IPR010930">
    <property type="entry name" value="Flg_bb/hook_C_dom"/>
</dbReference>
<dbReference type="GO" id="GO:0071978">
    <property type="term" value="P:bacterial-type flagellum-dependent swarming motility"/>
    <property type="evidence" value="ECO:0007669"/>
    <property type="project" value="TreeGrafter"/>
</dbReference>
<dbReference type="GO" id="GO:0009425">
    <property type="term" value="C:bacterial-type flagellum basal body"/>
    <property type="evidence" value="ECO:0007669"/>
    <property type="project" value="UniProtKB-SubCell"/>
</dbReference>
<dbReference type="SUPFAM" id="SSF117143">
    <property type="entry name" value="Flagellar hook protein flgE"/>
    <property type="match status" value="1"/>
</dbReference>
<dbReference type="Gene3D" id="2.60.98.20">
    <property type="entry name" value="Flagellar hook protein FlgE"/>
    <property type="match status" value="1"/>
</dbReference>
<evidence type="ECO:0000259" key="8">
    <source>
        <dbReference type="Pfam" id="PF07559"/>
    </source>
</evidence>
<dbReference type="RefSeq" id="WP_101321490.1">
    <property type="nucleotide sequence ID" value="NZ_CAWNSS010000111.1"/>
</dbReference>
<feature type="domain" description="Flagellar basal-body/hook protein C-terminal" evidence="7">
    <location>
        <begin position="419"/>
        <end position="463"/>
    </location>
</feature>
<dbReference type="Pfam" id="PF07559">
    <property type="entry name" value="FlgE_D2"/>
    <property type="match status" value="1"/>
</dbReference>
<evidence type="ECO:0000313" key="10">
    <source>
        <dbReference type="EMBL" id="PKQ71081.1"/>
    </source>
</evidence>
<dbReference type="Pfam" id="PF06429">
    <property type="entry name" value="Flg_bbr_C"/>
    <property type="match status" value="1"/>
</dbReference>
<name>A0A2N3IL78_AERSO</name>
<evidence type="ECO:0000313" key="11">
    <source>
        <dbReference type="Proteomes" id="UP000233526"/>
    </source>
</evidence>
<keyword evidence="10" id="KW-0969">Cilium</keyword>
<proteinExistence type="inferred from homology"/>
<dbReference type="InterPro" id="IPR037925">
    <property type="entry name" value="FlgE/F/G-like"/>
</dbReference>
<dbReference type="InterPro" id="IPR020013">
    <property type="entry name" value="Flagellar_FlgE/F/G"/>
</dbReference>
<dbReference type="InterPro" id="IPR037058">
    <property type="entry name" value="Falgellar_hook_FlgE_sf"/>
</dbReference>
<organism evidence="10 11">
    <name type="scientific">Aeromonas sobria</name>
    <dbReference type="NCBI Taxonomy" id="646"/>
    <lineage>
        <taxon>Bacteria</taxon>
        <taxon>Pseudomonadati</taxon>
        <taxon>Pseudomonadota</taxon>
        <taxon>Gammaproteobacteria</taxon>
        <taxon>Aeromonadales</taxon>
        <taxon>Aeromonadaceae</taxon>
        <taxon>Aeromonas</taxon>
    </lineage>
</organism>
<reference evidence="10 11" key="1">
    <citation type="journal article" date="2017" name="Front. Microbiol.">
        <title>Strong Genomic and Phenotypic Heterogeneity in the Aeromonas sobria Species Complex.</title>
        <authorList>
            <person name="Gauthier J."/>
            <person name="Vincent A.T."/>
            <person name="Charette S.J."/>
            <person name="Derome N."/>
        </authorList>
    </citation>
    <scope>NUCLEOTIDE SEQUENCE [LARGE SCALE GENOMIC DNA]</scope>
    <source>
        <strain evidence="10 11">JF2635</strain>
    </source>
</reference>
<dbReference type="Pfam" id="PF22692">
    <property type="entry name" value="LlgE_F_G_D1"/>
    <property type="match status" value="1"/>
</dbReference>
<dbReference type="Pfam" id="PF00460">
    <property type="entry name" value="Flg_bb_rod"/>
    <property type="match status" value="1"/>
</dbReference>
<dbReference type="NCBIfam" id="NF004238">
    <property type="entry name" value="PRK05682.1-1"/>
    <property type="match status" value="1"/>
</dbReference>
<dbReference type="InterPro" id="IPR011491">
    <property type="entry name" value="FlgE_D2"/>
</dbReference>
<dbReference type="PANTHER" id="PTHR30435:SF1">
    <property type="entry name" value="FLAGELLAR HOOK PROTEIN FLGE"/>
    <property type="match status" value="1"/>
</dbReference>
<evidence type="ECO:0000259" key="6">
    <source>
        <dbReference type="Pfam" id="PF00460"/>
    </source>
</evidence>
<keyword evidence="4 5" id="KW-0975">Bacterial flagellum</keyword>
<comment type="function">
    <text evidence="5">A flexible structure which links the flagellar filament to the drive apparatus in the basal body.</text>
</comment>
<evidence type="ECO:0000256" key="1">
    <source>
        <dbReference type="ARBA" id="ARBA00004117"/>
    </source>
</evidence>
<dbReference type="Proteomes" id="UP000233526">
    <property type="component" value="Unassembled WGS sequence"/>
</dbReference>
<feature type="domain" description="Flagellar hook protein FlgE D2" evidence="8">
    <location>
        <begin position="192"/>
        <end position="344"/>
    </location>
</feature>
<feature type="domain" description="Flagellar hook protein FlgE/F/G-like D1" evidence="9">
    <location>
        <begin position="83"/>
        <end position="151"/>
    </location>
</feature>
<dbReference type="InterPro" id="IPR019776">
    <property type="entry name" value="Flagellar_basal_body_rod_CS"/>
</dbReference>
<evidence type="ECO:0000259" key="9">
    <source>
        <dbReference type="Pfam" id="PF22692"/>
    </source>
</evidence>
<dbReference type="GO" id="GO:0009424">
    <property type="term" value="C:bacterial-type flagellum hook"/>
    <property type="evidence" value="ECO:0007669"/>
    <property type="project" value="TreeGrafter"/>
</dbReference>
<evidence type="ECO:0000256" key="2">
    <source>
        <dbReference type="ARBA" id="ARBA00009677"/>
    </source>
</evidence>
<dbReference type="InterPro" id="IPR053967">
    <property type="entry name" value="LlgE_F_G-like_D1"/>
</dbReference>
<keyword evidence="10" id="KW-0966">Cell projection</keyword>
<evidence type="ECO:0000256" key="3">
    <source>
        <dbReference type="ARBA" id="ARBA00019015"/>
    </source>
</evidence>